<feature type="compositionally biased region" description="Polar residues" evidence="1">
    <location>
        <begin position="256"/>
        <end position="267"/>
    </location>
</feature>
<accession>A0A0D2AVB3</accession>
<evidence type="ECO:0000256" key="1">
    <source>
        <dbReference type="SAM" id="MobiDB-lite"/>
    </source>
</evidence>
<feature type="compositionally biased region" description="Low complexity" evidence="1">
    <location>
        <begin position="124"/>
        <end position="140"/>
    </location>
</feature>
<feature type="region of interest" description="Disordered" evidence="1">
    <location>
        <begin position="122"/>
        <end position="175"/>
    </location>
</feature>
<evidence type="ECO:0000313" key="3">
    <source>
        <dbReference type="Proteomes" id="UP000053342"/>
    </source>
</evidence>
<dbReference type="HOGENOM" id="CLU_729646_0_0_1"/>
<dbReference type="Proteomes" id="UP000053342">
    <property type="component" value="Unassembled WGS sequence"/>
</dbReference>
<gene>
    <name evidence="2" type="ORF">PV06_04817</name>
</gene>
<dbReference type="EMBL" id="KN847335">
    <property type="protein sequence ID" value="KIW43746.1"/>
    <property type="molecule type" value="Genomic_DNA"/>
</dbReference>
<feature type="region of interest" description="Disordered" evidence="1">
    <location>
        <begin position="240"/>
        <end position="282"/>
    </location>
</feature>
<feature type="region of interest" description="Disordered" evidence="1">
    <location>
        <begin position="1"/>
        <end position="23"/>
    </location>
</feature>
<dbReference type="GeneID" id="27356891"/>
<protein>
    <submittedName>
        <fullName evidence="2">Uncharacterized protein</fullName>
    </submittedName>
</protein>
<feature type="compositionally biased region" description="Low complexity" evidence="1">
    <location>
        <begin position="160"/>
        <end position="169"/>
    </location>
</feature>
<dbReference type="OrthoDB" id="4119268at2759"/>
<organism evidence="2 3">
    <name type="scientific">Exophiala oligosperma</name>
    <dbReference type="NCBI Taxonomy" id="215243"/>
    <lineage>
        <taxon>Eukaryota</taxon>
        <taxon>Fungi</taxon>
        <taxon>Dikarya</taxon>
        <taxon>Ascomycota</taxon>
        <taxon>Pezizomycotina</taxon>
        <taxon>Eurotiomycetes</taxon>
        <taxon>Chaetothyriomycetidae</taxon>
        <taxon>Chaetothyriales</taxon>
        <taxon>Herpotrichiellaceae</taxon>
        <taxon>Exophiala</taxon>
    </lineage>
</organism>
<proteinExistence type="predicted"/>
<dbReference type="RefSeq" id="XP_016263962.1">
    <property type="nucleotide sequence ID" value="XM_016405756.1"/>
</dbReference>
<dbReference type="VEuPathDB" id="FungiDB:PV06_04817"/>
<feature type="compositionally biased region" description="Low complexity" evidence="1">
    <location>
        <begin position="240"/>
        <end position="255"/>
    </location>
</feature>
<name>A0A0D2AVB3_9EURO</name>
<dbReference type="AlphaFoldDB" id="A0A0D2AVB3"/>
<reference evidence="2 3" key="1">
    <citation type="submission" date="2015-01" db="EMBL/GenBank/DDBJ databases">
        <title>The Genome Sequence of Exophiala oligosperma CBS72588.</title>
        <authorList>
            <consortium name="The Broad Institute Genomics Platform"/>
            <person name="Cuomo C."/>
            <person name="de Hoog S."/>
            <person name="Gorbushina A."/>
            <person name="Stielow B."/>
            <person name="Teixiera M."/>
            <person name="Abouelleil A."/>
            <person name="Chapman S.B."/>
            <person name="Priest M."/>
            <person name="Young S.K."/>
            <person name="Wortman J."/>
            <person name="Nusbaum C."/>
            <person name="Birren B."/>
        </authorList>
    </citation>
    <scope>NUCLEOTIDE SEQUENCE [LARGE SCALE GENOMIC DNA]</scope>
    <source>
        <strain evidence="2 3">CBS 72588</strain>
    </source>
</reference>
<keyword evidence="3" id="KW-1185">Reference proteome</keyword>
<dbReference type="STRING" id="215243.A0A0D2AVB3"/>
<evidence type="ECO:0000313" key="2">
    <source>
        <dbReference type="EMBL" id="KIW43746.1"/>
    </source>
</evidence>
<sequence length="379" mass="39772">MPNKKSKANAVGGQVKNGGNRGGGDPILDLDALIANGGGTTSFGGTGISVTPLAEPVVNGMTSSTTAAHTCTHERTPTLTTTESESAAARAKALFMSSLGPGSEAFSSHRIADPRDTVGTTMRAPGAPVAGVPGVSALPAAGGGHLQNKSTSKDKGTDKASVASSSSSSYNRQHHNIHCDGFDDLRRDFLGDWIDGKPLDKYIEAAKLKPTLTKPPSQLDRDSTTTQTVTITKSGTSTVCTKPQQSQLQIQTRTQNEAQGGSSSRGVKQQRETEEVKSTTPKQWKRSFVNHDNFLSECQVMAFVSGDVQSKNQIQAALTKVLMRKLPNPDLQILWAIMYGGEDAPWPGSLSPVIPGVTTTATATAVTTTDTHLSQADEG</sequence>